<dbReference type="InterPro" id="IPR006680">
    <property type="entry name" value="Amidohydro-rel"/>
</dbReference>
<reference evidence="3 4" key="1">
    <citation type="submission" date="2013-07" db="EMBL/GenBank/DDBJ databases">
        <title>Completed genome of Sphingomonas sanxanigenens NX02.</title>
        <authorList>
            <person name="Ma T."/>
            <person name="Huang H."/>
            <person name="Wu M."/>
            <person name="Li X."/>
            <person name="Li G."/>
        </authorList>
    </citation>
    <scope>NUCLEOTIDE SEQUENCE [LARGE SCALE GENOMIC DNA]</scope>
    <source>
        <strain evidence="3 4">NX02</strain>
    </source>
</reference>
<organism evidence="3 4">
    <name type="scientific">Sphingomonas sanxanigenens DSM 19645 = NX02</name>
    <dbReference type="NCBI Taxonomy" id="1123269"/>
    <lineage>
        <taxon>Bacteria</taxon>
        <taxon>Pseudomonadati</taxon>
        <taxon>Pseudomonadota</taxon>
        <taxon>Alphaproteobacteria</taxon>
        <taxon>Sphingomonadales</taxon>
        <taxon>Sphingomonadaceae</taxon>
        <taxon>Sphingomonas</taxon>
    </lineage>
</organism>
<dbReference type="Gene3D" id="3.20.20.140">
    <property type="entry name" value="Metal-dependent hydrolases"/>
    <property type="match status" value="1"/>
</dbReference>
<dbReference type="PANTHER" id="PTHR43135">
    <property type="entry name" value="ALPHA-D-RIBOSE 1-METHYLPHOSPHONATE 5-TRIPHOSPHATE DIPHOSPHATASE"/>
    <property type="match status" value="1"/>
</dbReference>
<dbReference type="Pfam" id="PF01979">
    <property type="entry name" value="Amidohydro_1"/>
    <property type="match status" value="1"/>
</dbReference>
<dbReference type="InterPro" id="IPR057744">
    <property type="entry name" value="OTAase-like"/>
</dbReference>
<dbReference type="AlphaFoldDB" id="W0A9M0"/>
<dbReference type="SUPFAM" id="SSF51338">
    <property type="entry name" value="Composite domain of metallo-dependent hydrolases"/>
    <property type="match status" value="1"/>
</dbReference>
<dbReference type="InterPro" id="IPR051781">
    <property type="entry name" value="Metallo-dep_Hydrolase"/>
</dbReference>
<dbReference type="InterPro" id="IPR011059">
    <property type="entry name" value="Metal-dep_hydrolase_composite"/>
</dbReference>
<dbReference type="SUPFAM" id="SSF51556">
    <property type="entry name" value="Metallo-dependent hydrolases"/>
    <property type="match status" value="1"/>
</dbReference>
<dbReference type="HOGENOM" id="CLU_023620_2_2_5"/>
<name>W0A9M0_9SPHN</name>
<feature type="domain" description="Amidohydrolase-related" evidence="2">
    <location>
        <begin position="89"/>
        <end position="437"/>
    </location>
</feature>
<protein>
    <recommendedName>
        <fullName evidence="2">Amidohydrolase-related domain-containing protein</fullName>
    </recommendedName>
</protein>
<keyword evidence="4" id="KW-1185">Reference proteome</keyword>
<dbReference type="RefSeq" id="WP_025291445.1">
    <property type="nucleotide sequence ID" value="NZ_CP006644.1"/>
</dbReference>
<dbReference type="PATRIC" id="fig|1123269.5.peg.1407"/>
<dbReference type="eggNOG" id="COG1228">
    <property type="taxonomic scope" value="Bacteria"/>
</dbReference>
<dbReference type="Gene3D" id="2.30.40.10">
    <property type="entry name" value="Urease, subunit C, domain 1"/>
    <property type="match status" value="1"/>
</dbReference>
<dbReference type="PANTHER" id="PTHR43135:SF3">
    <property type="entry name" value="ALPHA-D-RIBOSE 1-METHYLPHOSPHONATE 5-TRIPHOSPHATE DIPHOSPHATASE"/>
    <property type="match status" value="1"/>
</dbReference>
<dbReference type="KEGG" id="ssan:NX02_07255"/>
<feature type="signal peptide" evidence="1">
    <location>
        <begin position="1"/>
        <end position="36"/>
    </location>
</feature>
<dbReference type="Proteomes" id="UP000018851">
    <property type="component" value="Chromosome"/>
</dbReference>
<dbReference type="EMBL" id="CP006644">
    <property type="protein sequence ID" value="AHE53177.1"/>
    <property type="molecule type" value="Genomic_DNA"/>
</dbReference>
<proteinExistence type="predicted"/>
<dbReference type="STRING" id="1123269.NX02_07255"/>
<evidence type="ECO:0000256" key="1">
    <source>
        <dbReference type="SAM" id="SignalP"/>
    </source>
</evidence>
<evidence type="ECO:0000259" key="2">
    <source>
        <dbReference type="Pfam" id="PF01979"/>
    </source>
</evidence>
<accession>W0A9M0</accession>
<feature type="chain" id="PRO_5004785211" description="Amidohydrolase-related domain-containing protein" evidence="1">
    <location>
        <begin position="37"/>
        <end position="448"/>
    </location>
</feature>
<dbReference type="InterPro" id="IPR032466">
    <property type="entry name" value="Metal_Hydrolase"/>
</dbReference>
<evidence type="ECO:0000313" key="3">
    <source>
        <dbReference type="EMBL" id="AHE53177.1"/>
    </source>
</evidence>
<gene>
    <name evidence="3" type="ORF">NX02_07255</name>
</gene>
<evidence type="ECO:0000313" key="4">
    <source>
        <dbReference type="Proteomes" id="UP000018851"/>
    </source>
</evidence>
<sequence>MTTKSLGKSFGKAFGRQAMFAVTTAIAFGAASAAHAKDVVIHAGTLIDGTSTATRSKVSIIVKDERIVGVQDGFVTPAGAEVIDLSGATVLPGMIDMHNHVTGGGSRDRLRGTVEQAAYQSSWNVNAILNAGFTSVRDVGGATELVVALRDSINSGLIPGPRLTVSGNGLSPTGGHGDPTNHMDPRWQRTNDWKLGVVDGPVSAIRAVRELHKRGANLIKIAASGGVASPGDDPALQLLNDEELKAIVETAHSLGMKVASHAHGKAGIDAAVKAGVDSIEHGTYADAESYRLMKERGTYMVPTLFAGQEIYDVAVSTPDKLPPTVADKAISVTPKMRKNAINAYRAGVKMAMGTDQLGWRPHGENARELEYMVAVGIKPIDAILMTTRNAADLLGKSGDVGSIQAGRFADIVAVDGDPTQDIKLLQSVRFVMKGGKVYKADGKPLPLD</sequence>
<dbReference type="GO" id="GO:0016810">
    <property type="term" value="F:hydrolase activity, acting on carbon-nitrogen (but not peptide) bonds"/>
    <property type="evidence" value="ECO:0007669"/>
    <property type="project" value="InterPro"/>
</dbReference>
<dbReference type="CDD" id="cd01299">
    <property type="entry name" value="Met_dep_hydrolase_A"/>
    <property type="match status" value="1"/>
</dbReference>
<keyword evidence="1" id="KW-0732">Signal</keyword>